<gene>
    <name evidence="2" type="ORF">GCM10011399_03490</name>
</gene>
<dbReference type="Proteomes" id="UP000598775">
    <property type="component" value="Unassembled WGS sequence"/>
</dbReference>
<keyword evidence="1" id="KW-1133">Transmembrane helix</keyword>
<dbReference type="PANTHER" id="PTHR37422:SF23">
    <property type="entry name" value="TEICHURONIC ACID BIOSYNTHESIS PROTEIN TUAE"/>
    <property type="match status" value="1"/>
</dbReference>
<feature type="transmembrane region" description="Helical" evidence="1">
    <location>
        <begin position="213"/>
        <end position="244"/>
    </location>
</feature>
<accession>A0A917B0R4</accession>
<feature type="transmembrane region" description="Helical" evidence="1">
    <location>
        <begin position="108"/>
        <end position="128"/>
    </location>
</feature>
<feature type="transmembrane region" description="Helical" evidence="1">
    <location>
        <begin position="363"/>
        <end position="382"/>
    </location>
</feature>
<feature type="transmembrane region" description="Helical" evidence="1">
    <location>
        <begin position="189"/>
        <end position="206"/>
    </location>
</feature>
<sequence length="429" mass="45440">MQLAIWLVVCAIITFISVRRPYASIIVTILLFVFVPYVAGSLLTGGSTFHPASWLVFVTVGVTLLTKPQKIFHEIGRHPLAYMAIGFALVGMVGSSFVINSIPTGRTLMVDVIIAPILFFMLIGIHLHDNPRGAILMRNVILICGVIQVGISLIGSFLGGPLFYVAQLSTKYWFSTTGVTRALGTFDDPLTLALFLAACIPLLASIKRPSLQLALVVIFFSGILLTSSRTSLFLALLGVIYLMVRTRTSFTARLAIGVGAVVLVVIVFTTSIGTSVLTRLTTDDGGSSGARNDAWSLFFQIAHQFTIFGGGITSSYTVGLNGGLATSFESAIIMYSIDFGILFAVVYFGVLAVLSLRGLGKGHLPGAGLSAAFVVGAVQTFSSVGSGTAAGMFMWMFAAIATAKWLPSSIESVEEPDVVSTPEATGVRA</sequence>
<keyword evidence="1" id="KW-0472">Membrane</keyword>
<name>A0A917B0R4_9MICO</name>
<feature type="transmembrane region" description="Helical" evidence="1">
    <location>
        <begin position="294"/>
        <end position="312"/>
    </location>
</feature>
<evidence type="ECO:0008006" key="4">
    <source>
        <dbReference type="Google" id="ProtNLM"/>
    </source>
</evidence>
<feature type="transmembrane region" description="Helical" evidence="1">
    <location>
        <begin position="332"/>
        <end position="356"/>
    </location>
</feature>
<feature type="transmembrane region" description="Helical" evidence="1">
    <location>
        <begin position="140"/>
        <end position="164"/>
    </location>
</feature>
<keyword evidence="3" id="KW-1185">Reference proteome</keyword>
<feature type="transmembrane region" description="Helical" evidence="1">
    <location>
        <begin position="51"/>
        <end position="68"/>
    </location>
</feature>
<proteinExistence type="predicted"/>
<keyword evidence="1" id="KW-0812">Transmembrane</keyword>
<evidence type="ECO:0000313" key="3">
    <source>
        <dbReference type="Proteomes" id="UP000598775"/>
    </source>
</evidence>
<dbReference type="EMBL" id="BMGP01000001">
    <property type="protein sequence ID" value="GGF12869.1"/>
    <property type="molecule type" value="Genomic_DNA"/>
</dbReference>
<dbReference type="AlphaFoldDB" id="A0A917B0R4"/>
<comment type="caution">
    <text evidence="2">The sequence shown here is derived from an EMBL/GenBank/DDBJ whole genome shotgun (WGS) entry which is preliminary data.</text>
</comment>
<protein>
    <recommendedName>
        <fullName evidence="4">O-antigen ligase domain-containing protein</fullName>
    </recommendedName>
</protein>
<reference evidence="2 3" key="1">
    <citation type="journal article" date="2014" name="Int. J. Syst. Evol. Microbiol.">
        <title>Complete genome sequence of Corynebacterium casei LMG S-19264T (=DSM 44701T), isolated from a smear-ripened cheese.</title>
        <authorList>
            <consortium name="US DOE Joint Genome Institute (JGI-PGF)"/>
            <person name="Walter F."/>
            <person name="Albersmeier A."/>
            <person name="Kalinowski J."/>
            <person name="Ruckert C."/>
        </authorList>
    </citation>
    <scope>NUCLEOTIDE SEQUENCE [LARGE SCALE GENOMIC DNA]</scope>
    <source>
        <strain evidence="2 3">CGMCC 1.12976</strain>
    </source>
</reference>
<feature type="transmembrane region" description="Helical" evidence="1">
    <location>
        <begin position="250"/>
        <end position="273"/>
    </location>
</feature>
<feature type="transmembrane region" description="Helical" evidence="1">
    <location>
        <begin position="80"/>
        <end position="102"/>
    </location>
</feature>
<evidence type="ECO:0000256" key="1">
    <source>
        <dbReference type="SAM" id="Phobius"/>
    </source>
</evidence>
<organism evidence="2 3">
    <name type="scientific">Subtercola lobariae</name>
    <dbReference type="NCBI Taxonomy" id="1588641"/>
    <lineage>
        <taxon>Bacteria</taxon>
        <taxon>Bacillati</taxon>
        <taxon>Actinomycetota</taxon>
        <taxon>Actinomycetes</taxon>
        <taxon>Micrococcales</taxon>
        <taxon>Microbacteriaceae</taxon>
        <taxon>Subtercola</taxon>
    </lineage>
</organism>
<dbReference type="InterPro" id="IPR051533">
    <property type="entry name" value="WaaL-like"/>
</dbReference>
<dbReference type="PANTHER" id="PTHR37422">
    <property type="entry name" value="TEICHURONIC ACID BIOSYNTHESIS PROTEIN TUAE"/>
    <property type="match status" value="1"/>
</dbReference>
<dbReference type="RefSeq" id="WP_188672737.1">
    <property type="nucleotide sequence ID" value="NZ_BMGP01000001.1"/>
</dbReference>
<evidence type="ECO:0000313" key="2">
    <source>
        <dbReference type="EMBL" id="GGF12869.1"/>
    </source>
</evidence>
<feature type="transmembrane region" description="Helical" evidence="1">
    <location>
        <begin position="21"/>
        <end position="39"/>
    </location>
</feature>